<evidence type="ECO:0000259" key="2">
    <source>
        <dbReference type="Pfam" id="PF02014"/>
    </source>
</evidence>
<dbReference type="KEGG" id="bdr:105232411"/>
<sequence length="157" mass="17202">MFRGLLIAFCLTIPTILYASTVLPPDFCHYGGVEQHQAPPPQTLPKAEDNSNVNEEKFQLRLSGGNGGFSGFAIQAQDPSGAPVGRFQIIDEHNSKTMACKNLDDTILHAETQEEGPLKSVDFSWIPAGYQGTVRFVATLAKEGGQWVRRTLKEINV</sequence>
<evidence type="ECO:0000313" key="3">
    <source>
        <dbReference type="EMBL" id="JAC51147.1"/>
    </source>
</evidence>
<dbReference type="AlphaFoldDB" id="A0A034WA23"/>
<organism evidence="3">
    <name type="scientific">Bactrocera dorsalis</name>
    <name type="common">Oriental fruit fly</name>
    <name type="synonym">Dacus dorsalis</name>
    <dbReference type="NCBI Taxonomy" id="27457"/>
    <lineage>
        <taxon>Eukaryota</taxon>
        <taxon>Metazoa</taxon>
        <taxon>Ecdysozoa</taxon>
        <taxon>Arthropoda</taxon>
        <taxon>Hexapoda</taxon>
        <taxon>Insecta</taxon>
        <taxon>Pterygota</taxon>
        <taxon>Neoptera</taxon>
        <taxon>Endopterygota</taxon>
        <taxon>Diptera</taxon>
        <taxon>Brachycera</taxon>
        <taxon>Muscomorpha</taxon>
        <taxon>Tephritoidea</taxon>
        <taxon>Tephritidae</taxon>
        <taxon>Bactrocera</taxon>
        <taxon>Bactrocera</taxon>
    </lineage>
</organism>
<dbReference type="Pfam" id="PF02014">
    <property type="entry name" value="Reeler"/>
    <property type="match status" value="1"/>
</dbReference>
<proteinExistence type="predicted"/>
<dbReference type="CDD" id="cd08544">
    <property type="entry name" value="Reeler"/>
    <property type="match status" value="1"/>
</dbReference>
<dbReference type="InterPro" id="IPR042307">
    <property type="entry name" value="Reeler_sf"/>
</dbReference>
<name>A0A034WA23_BACDO</name>
<accession>A0A034WA23</accession>
<feature type="signal peptide" evidence="1">
    <location>
        <begin position="1"/>
        <end position="19"/>
    </location>
</feature>
<protein>
    <submittedName>
        <fullName evidence="3">Defense protein l(2)34Fc</fullName>
    </submittedName>
</protein>
<reference evidence="3" key="1">
    <citation type="journal article" date="2014" name="BMC Genomics">
        <title>Characterizing the developmental transcriptome of the oriental fruit fly, Bactrocera dorsalis (Diptera: Tephritidae) through comparative genomic analysis with Drosophila melanogaster utilizing modENCODE datasets.</title>
        <authorList>
            <person name="Geib S.M."/>
            <person name="Calla B."/>
            <person name="Hall B."/>
            <person name="Hou S."/>
            <person name="Manoukis N.C."/>
        </authorList>
    </citation>
    <scope>NUCLEOTIDE SEQUENCE</scope>
    <source>
        <strain evidence="3">Punador</strain>
    </source>
</reference>
<gene>
    <name evidence="3" type="primary">DFP</name>
</gene>
<feature type="chain" id="PRO_5044538863" evidence="1">
    <location>
        <begin position="20"/>
        <end position="157"/>
    </location>
</feature>
<feature type="domain" description="Reelin" evidence="2">
    <location>
        <begin position="35"/>
        <end position="147"/>
    </location>
</feature>
<dbReference type="InterPro" id="IPR002861">
    <property type="entry name" value="Reeler_dom"/>
</dbReference>
<dbReference type="EMBL" id="GAKP01007805">
    <property type="protein sequence ID" value="JAC51147.1"/>
    <property type="molecule type" value="Transcribed_RNA"/>
</dbReference>
<dbReference type="Gene3D" id="2.60.40.4060">
    <property type="entry name" value="Reeler domain"/>
    <property type="match status" value="1"/>
</dbReference>
<keyword evidence="1" id="KW-0732">Signal</keyword>
<dbReference type="OrthoDB" id="6418377at2759"/>
<dbReference type="RefSeq" id="XP_011212377.2">
    <property type="nucleotide sequence ID" value="XM_011214075.4"/>
</dbReference>
<evidence type="ECO:0000256" key="1">
    <source>
        <dbReference type="SAM" id="SignalP"/>
    </source>
</evidence>